<proteinExistence type="predicted"/>
<comment type="caution">
    <text evidence="2">The sequence shown here is derived from an EMBL/GenBank/DDBJ whole genome shotgun (WGS) entry which is preliminary data.</text>
</comment>
<feature type="region of interest" description="Disordered" evidence="1">
    <location>
        <begin position="1"/>
        <end position="27"/>
    </location>
</feature>
<dbReference type="Proteomes" id="UP001152888">
    <property type="component" value="Unassembled WGS sequence"/>
</dbReference>
<evidence type="ECO:0000256" key="1">
    <source>
        <dbReference type="SAM" id="MobiDB-lite"/>
    </source>
</evidence>
<sequence>MERDDHQGTTSAMKGKSEELPFKEEASRSGEVFIHLLMKKLAAKH</sequence>
<dbReference type="EMBL" id="CAKOFQ010008041">
    <property type="protein sequence ID" value="CAH2011166.1"/>
    <property type="molecule type" value="Genomic_DNA"/>
</dbReference>
<dbReference type="AlphaFoldDB" id="A0A9P0M3P8"/>
<protein>
    <submittedName>
        <fullName evidence="2">Uncharacterized protein</fullName>
    </submittedName>
</protein>
<name>A0A9P0M3P8_ACAOB</name>
<gene>
    <name evidence="2" type="ORF">ACAOBT_LOCUS32006</name>
</gene>
<feature type="compositionally biased region" description="Basic and acidic residues" evidence="1">
    <location>
        <begin position="15"/>
        <end position="27"/>
    </location>
</feature>
<accession>A0A9P0M3P8</accession>
<reference evidence="2" key="1">
    <citation type="submission" date="2022-03" db="EMBL/GenBank/DDBJ databases">
        <authorList>
            <person name="Sayadi A."/>
        </authorList>
    </citation>
    <scope>NUCLEOTIDE SEQUENCE</scope>
</reference>
<evidence type="ECO:0000313" key="2">
    <source>
        <dbReference type="EMBL" id="CAH2011166.1"/>
    </source>
</evidence>
<organism evidence="2 3">
    <name type="scientific">Acanthoscelides obtectus</name>
    <name type="common">Bean weevil</name>
    <name type="synonym">Bruchus obtectus</name>
    <dbReference type="NCBI Taxonomy" id="200917"/>
    <lineage>
        <taxon>Eukaryota</taxon>
        <taxon>Metazoa</taxon>
        <taxon>Ecdysozoa</taxon>
        <taxon>Arthropoda</taxon>
        <taxon>Hexapoda</taxon>
        <taxon>Insecta</taxon>
        <taxon>Pterygota</taxon>
        <taxon>Neoptera</taxon>
        <taxon>Endopterygota</taxon>
        <taxon>Coleoptera</taxon>
        <taxon>Polyphaga</taxon>
        <taxon>Cucujiformia</taxon>
        <taxon>Chrysomeloidea</taxon>
        <taxon>Chrysomelidae</taxon>
        <taxon>Bruchinae</taxon>
        <taxon>Bruchini</taxon>
        <taxon>Acanthoscelides</taxon>
    </lineage>
</organism>
<keyword evidence="3" id="KW-1185">Reference proteome</keyword>
<evidence type="ECO:0000313" key="3">
    <source>
        <dbReference type="Proteomes" id="UP001152888"/>
    </source>
</evidence>